<dbReference type="EMBL" id="AP008934">
    <property type="protein sequence ID" value="BAE19580.1"/>
    <property type="molecule type" value="Genomic_DNA"/>
</dbReference>
<dbReference type="KEGG" id="ssp:SSP2435"/>
<reference evidence="3 4" key="1">
    <citation type="journal article" date="2005" name="Proc. Natl. Acad. Sci. U.S.A.">
        <title>Whole genome sequence of Staphylococcus saprophyticus reveals the pathogenesis of uncomplicated urinary tract infection.</title>
        <authorList>
            <person name="Kuroda M."/>
            <person name="Yamashita A."/>
            <person name="Hirakawa H."/>
            <person name="Kumano M."/>
            <person name="Morikawa K."/>
            <person name="Higashide M."/>
            <person name="Maruyama A."/>
            <person name="Inose Y."/>
            <person name="Matoba K."/>
            <person name="Toh H."/>
            <person name="Kuhara S."/>
            <person name="Hattori M."/>
            <person name="Ohta T."/>
        </authorList>
    </citation>
    <scope>NUCLEOTIDE SEQUENCE [LARGE SCALE GENOMIC DNA]</scope>
    <source>
        <strain evidence="4">ATCC 15305 / DSM 20229 / NCIMB 8711 / NCTC 7292 / S-41</strain>
    </source>
</reference>
<dbReference type="eggNOG" id="COG1918">
    <property type="taxonomic scope" value="Bacteria"/>
</dbReference>
<keyword evidence="1" id="KW-0408">Iron</keyword>
<evidence type="ECO:0000313" key="4">
    <source>
        <dbReference type="Proteomes" id="UP000006371"/>
    </source>
</evidence>
<dbReference type="GeneID" id="3617208"/>
<dbReference type="Proteomes" id="UP000006371">
    <property type="component" value="Chromosome"/>
</dbReference>
<dbReference type="GO" id="GO:0046914">
    <property type="term" value="F:transition metal ion binding"/>
    <property type="evidence" value="ECO:0007669"/>
    <property type="project" value="InterPro"/>
</dbReference>
<dbReference type="RefSeq" id="WP_011304022.1">
    <property type="nucleotide sequence ID" value="NC_007350.1"/>
</dbReference>
<protein>
    <recommendedName>
        <fullName evidence="2">Ferrous iron transporter FeoA-like domain-containing protein</fullName>
    </recommendedName>
</protein>
<dbReference type="SMART" id="SM00899">
    <property type="entry name" value="FeoA"/>
    <property type="match status" value="1"/>
</dbReference>
<proteinExistence type="predicted"/>
<dbReference type="InterPro" id="IPR008988">
    <property type="entry name" value="Transcriptional_repressor_C"/>
</dbReference>
<name>Q49UJ3_STAS1</name>
<accession>Q49UJ3</accession>
<dbReference type="InterPro" id="IPR052713">
    <property type="entry name" value="FeoA"/>
</dbReference>
<dbReference type="HOGENOM" id="CLU_150646_12_2_9"/>
<keyword evidence="4" id="KW-1185">Reference proteome</keyword>
<evidence type="ECO:0000256" key="1">
    <source>
        <dbReference type="ARBA" id="ARBA00023004"/>
    </source>
</evidence>
<dbReference type="PANTHER" id="PTHR42954:SF1">
    <property type="entry name" value="FERROUS IRON TRANSPORTER FEOA DOMAIN-CONTAINING PROTEIN"/>
    <property type="match status" value="1"/>
</dbReference>
<dbReference type="InterPro" id="IPR007167">
    <property type="entry name" value="Fe-transptr_FeoA-like"/>
</dbReference>
<dbReference type="PANTHER" id="PTHR42954">
    <property type="entry name" value="FE(2+) TRANSPORT PROTEIN A"/>
    <property type="match status" value="1"/>
</dbReference>
<dbReference type="Gene3D" id="2.30.30.90">
    <property type="match status" value="1"/>
</dbReference>
<evidence type="ECO:0000259" key="2">
    <source>
        <dbReference type="SMART" id="SM00899"/>
    </source>
</evidence>
<gene>
    <name evidence="3" type="ordered locus">SSP2435</name>
</gene>
<feature type="domain" description="Ferrous iron transporter FeoA-like" evidence="2">
    <location>
        <begin position="2"/>
        <end position="75"/>
    </location>
</feature>
<evidence type="ECO:0000313" key="3">
    <source>
        <dbReference type="EMBL" id="BAE19580.1"/>
    </source>
</evidence>
<dbReference type="Pfam" id="PF04023">
    <property type="entry name" value="FeoA"/>
    <property type="match status" value="1"/>
</dbReference>
<dbReference type="InterPro" id="IPR038157">
    <property type="entry name" value="FeoA_core_dom"/>
</dbReference>
<organism evidence="3 4">
    <name type="scientific">Staphylococcus saprophyticus subsp. saprophyticus (strain ATCC 15305 / DSM 20229 / NCIMB 8711 / NCTC 7292 / S-41)</name>
    <dbReference type="NCBI Taxonomy" id="342451"/>
    <lineage>
        <taxon>Bacteria</taxon>
        <taxon>Bacillati</taxon>
        <taxon>Bacillota</taxon>
        <taxon>Bacilli</taxon>
        <taxon>Bacillales</taxon>
        <taxon>Staphylococcaceae</taxon>
        <taxon>Staphylococcus</taxon>
    </lineage>
</organism>
<dbReference type="SUPFAM" id="SSF50037">
    <property type="entry name" value="C-terminal domain of transcriptional repressors"/>
    <property type="match status" value="1"/>
</dbReference>
<dbReference type="AlphaFoldDB" id="Q49UJ3"/>
<dbReference type="OrthoDB" id="9811076at2"/>
<dbReference type="PATRIC" id="fig|342451.11.peg.2419"/>
<sequence length="77" mass="8738">MLNLKTGVLEKNYTVTDLKIRNKHMLQRLHALGLTHGTKIKIKQKCLFKGPCILEINGQNLSIRGCDACQIFKDICI</sequence>